<dbReference type="RefSeq" id="WP_130138985.1">
    <property type="nucleotide sequence ID" value="NZ_SGFE01000059.1"/>
</dbReference>
<comment type="caution">
    <text evidence="2">The sequence shown here is derived from an EMBL/GenBank/DDBJ whole genome shotgun (WGS) entry which is preliminary data.</text>
</comment>
<feature type="compositionally biased region" description="Pro residues" evidence="1">
    <location>
        <begin position="122"/>
        <end position="146"/>
    </location>
</feature>
<dbReference type="PANTHER" id="PTHR48125">
    <property type="entry name" value="LP07818P1"/>
    <property type="match status" value="1"/>
</dbReference>
<dbReference type="AlphaFoldDB" id="A0A4Q7CVD2"/>
<dbReference type="PANTHER" id="PTHR48125:SF12">
    <property type="entry name" value="AT HOOK TRANSCRIPTION FACTOR FAMILY-RELATED"/>
    <property type="match status" value="1"/>
</dbReference>
<organism evidence="2 3">
    <name type="scientific">Pseudomonas orientalis</name>
    <dbReference type="NCBI Taxonomy" id="76758"/>
    <lineage>
        <taxon>Bacteria</taxon>
        <taxon>Pseudomonadati</taxon>
        <taxon>Pseudomonadota</taxon>
        <taxon>Gammaproteobacteria</taxon>
        <taxon>Pseudomonadales</taxon>
        <taxon>Pseudomonadaceae</taxon>
        <taxon>Pseudomonas</taxon>
    </lineage>
</organism>
<accession>A0A4Q7CVD2</accession>
<dbReference type="EMBL" id="SGFE01000059">
    <property type="protein sequence ID" value="RZI29348.1"/>
    <property type="molecule type" value="Genomic_DNA"/>
</dbReference>
<gene>
    <name evidence="2" type="ORF">EUX57_23420</name>
</gene>
<dbReference type="Proteomes" id="UP000293369">
    <property type="component" value="Unassembled WGS sequence"/>
</dbReference>
<sequence>MENAAVAHWETPKGALSFASECETSAGVLLAVRVRISRIDHPKQGDVIVIEFDADEAAGVSMPFNIRFAGGYLAYGKLHLKREAGTESAVAVLRAEVTQGAEDAAGKTSHVELARFAVNRPQPSPEPEPGPGPEPEPKPPRPTPEPIRPHALDSALFPYLYIRQWPLISAAQKQLRFLTYVVPQNVPAQSFYAQFSACSNRIEMDSLALGFIHGVTPYENQFVTQADLCTGTYAQLSRLKETVLTSDYDPYTVSTWISANMASGGSLPPAYGADVERLWESYFALVVAPWSEPGLLPHLCGSLVMSHLLDYVYAPPPGTPPLTSAALHALMQASITLPEGFFAPPPINDPPVQASPSAKDLPQSVGGWIEPCSIGDLQMVRQRLLRYVPGEIAAIENLMRGERKDISRRRTRRQLDVSLAQTLDEQVSDDSAVDTRDDLHAETIRTIGEKTTNKTYTNLTTSYGPPTLAIVNGGPVTTTVQQGPNSDDETRFAREVLNKTVNRISRSVGNLRGSSVMHETAETITSTIDNSAGAGSRIYVLRWVNKVYEARVVNYGRRLMVEFVLSAPAAAYFREVTPGERVAFGPPRSLEEQGIDSFKRITPENYARLAAEYRSTAISPPPEARRDVSALLGEGESTLVAVPPGYQPQIATARALAAPGVTWPLVMVGIKTLESPYTPVVIPFGSGHSLVIAVGTAQTVASPQAEKPVVPVPVPVPDPAPAPTPIPTPTPAPTPAPAPAPVRVNVIVKCVPTTSAMDEWRIKTYNALLEARQALCARGDGLDLPAARERSALAARRVERRALRRGCLDVLQRRCAELTGDLDPSAPTFAGGTLAGPGRVQFIDDLFEWDEMNIQFYRQEDGAHYPLAVDDDGEALSPLAAFQAADLARVLVPARPRKALSVLYLLSSGQLWQAGDDSVPVEAHDVATVNALKSSETAHDGAQCVGQPWEILVPTAMQVIDGVSLEGIL</sequence>
<proteinExistence type="predicted"/>
<reference evidence="2 3" key="1">
    <citation type="submission" date="2019-02" db="EMBL/GenBank/DDBJ databases">
        <title>Pseudomonas spp from wheat grain.</title>
        <authorList>
            <person name="Cho G.-S."/>
            <person name="Franz C.M.A.P."/>
        </authorList>
    </citation>
    <scope>NUCLEOTIDE SEQUENCE [LARGE SCALE GENOMIC DNA]</scope>
    <source>
        <strain evidence="2 3">133NRW</strain>
    </source>
</reference>
<evidence type="ECO:0000313" key="3">
    <source>
        <dbReference type="Proteomes" id="UP000293369"/>
    </source>
</evidence>
<evidence type="ECO:0000256" key="1">
    <source>
        <dbReference type="SAM" id="MobiDB-lite"/>
    </source>
</evidence>
<name>A0A4Q7CVD2_9PSED</name>
<feature type="region of interest" description="Disordered" evidence="1">
    <location>
        <begin position="118"/>
        <end position="148"/>
    </location>
</feature>
<protein>
    <submittedName>
        <fullName evidence="2">Uncharacterized protein</fullName>
    </submittedName>
</protein>
<evidence type="ECO:0000313" key="2">
    <source>
        <dbReference type="EMBL" id="RZI29348.1"/>
    </source>
</evidence>